<dbReference type="EMBL" id="JASPKY010000004">
    <property type="protein sequence ID" value="KAK9754841.1"/>
    <property type="molecule type" value="Genomic_DNA"/>
</dbReference>
<organism evidence="4 5">
    <name type="scientific">Popillia japonica</name>
    <name type="common">Japanese beetle</name>
    <dbReference type="NCBI Taxonomy" id="7064"/>
    <lineage>
        <taxon>Eukaryota</taxon>
        <taxon>Metazoa</taxon>
        <taxon>Ecdysozoa</taxon>
        <taxon>Arthropoda</taxon>
        <taxon>Hexapoda</taxon>
        <taxon>Insecta</taxon>
        <taxon>Pterygota</taxon>
        <taxon>Neoptera</taxon>
        <taxon>Endopterygota</taxon>
        <taxon>Coleoptera</taxon>
        <taxon>Polyphaga</taxon>
        <taxon>Scarabaeiformia</taxon>
        <taxon>Scarabaeidae</taxon>
        <taxon>Rutelinae</taxon>
        <taxon>Popillia</taxon>
    </lineage>
</organism>
<evidence type="ECO:0000313" key="4">
    <source>
        <dbReference type="EMBL" id="KAK9754841.1"/>
    </source>
</evidence>
<feature type="region of interest" description="Disordered" evidence="1">
    <location>
        <begin position="76"/>
        <end position="95"/>
    </location>
</feature>
<keyword evidence="5" id="KW-1185">Reference proteome</keyword>
<dbReference type="GO" id="GO:0043565">
    <property type="term" value="F:sequence-specific DNA binding"/>
    <property type="evidence" value="ECO:0007669"/>
    <property type="project" value="TreeGrafter"/>
</dbReference>
<dbReference type="PANTHER" id="PTHR47055:SF3">
    <property type="entry name" value="PHORBOL-ESTER_DAG-TYPE DOMAIN-CONTAINING PROTEIN"/>
    <property type="match status" value="1"/>
</dbReference>
<accession>A0AAW1NAG7</accession>
<protein>
    <submittedName>
        <fullName evidence="4">Transposase IS4</fullName>
    </submittedName>
</protein>
<evidence type="ECO:0000259" key="3">
    <source>
        <dbReference type="Pfam" id="PF13843"/>
    </source>
</evidence>
<dbReference type="AlphaFoldDB" id="A0AAW1NAG7"/>
<reference evidence="4 5" key="1">
    <citation type="journal article" date="2024" name="BMC Genomics">
        <title>De novo assembly and annotation of Popillia japonica's genome with initial clues to its potential as an invasive pest.</title>
        <authorList>
            <person name="Cucini C."/>
            <person name="Boschi S."/>
            <person name="Funari R."/>
            <person name="Cardaioli E."/>
            <person name="Iannotti N."/>
            <person name="Marturano G."/>
            <person name="Paoli F."/>
            <person name="Bruttini M."/>
            <person name="Carapelli A."/>
            <person name="Frati F."/>
            <person name="Nardi F."/>
        </authorList>
    </citation>
    <scope>NUCLEOTIDE SEQUENCE [LARGE SCALE GENOMIC DNA]</scope>
    <source>
        <strain evidence="4">DMR45628</strain>
    </source>
</reference>
<comment type="caution">
    <text evidence="4">The sequence shown here is derived from an EMBL/GenBank/DDBJ whole genome shotgun (WGS) entry which is preliminary data.</text>
</comment>
<dbReference type="Pfam" id="PF13843">
    <property type="entry name" value="DDE_Tnp_1_7"/>
    <property type="match status" value="1"/>
</dbReference>
<gene>
    <name evidence="4" type="ORF">QE152_g940</name>
</gene>
<sequence>MRLTFFRYFRLSLAQLLQALEEDQIEDAIDIYTLPHEDGNDTDMDEDLSDDEHCADLNSLGPKMLKTVCEVESRINAPSTAEKPTPSCSHWDSSDEEPLSKYARVHFKRVKQKKAKTNYSWSHSKPSFNMVVNCEKVPPSEAVKTCKTSLDFLKLFFTDELLHHFIEQSNIYAGQKNKLLNMFLDEVNVFLGALLFSGYGKYPNKRMLWSGSPDVRVIVQNSIRLNRFENNLRNFHINDNNNLDNTDRLFKLRPLITHLNKCYKLHGGCEENISIDESMIPYYGKHYAKQYIRGKPIRFGFKNWACCTSSGYLLSFDIYMGKDNNENRAYLVLRIGLVAQVQGTYYLLIFIWEKTTMKTELLVLGVIHDLLKHLSEAGYCATGTIQDSRTSKCPFTDVKSMDKKPRGSYDCRTDTNIKISLVRWKDNKTVTCITNYDSIEEGTCTRYSRDSKAKITITQPRPITHYNKGMGGLDKMDQADYTL</sequence>
<feature type="signal peptide" evidence="2">
    <location>
        <begin position="1"/>
        <end position="19"/>
    </location>
</feature>
<evidence type="ECO:0000313" key="5">
    <source>
        <dbReference type="Proteomes" id="UP001458880"/>
    </source>
</evidence>
<keyword evidence="2" id="KW-0732">Signal</keyword>
<feature type="chain" id="PRO_5043901066" evidence="2">
    <location>
        <begin position="20"/>
        <end position="483"/>
    </location>
</feature>
<evidence type="ECO:0000256" key="2">
    <source>
        <dbReference type="SAM" id="SignalP"/>
    </source>
</evidence>
<feature type="domain" description="PiggyBac transposable element-derived protein" evidence="3">
    <location>
        <begin position="150"/>
        <end position="478"/>
    </location>
</feature>
<dbReference type="PANTHER" id="PTHR47055">
    <property type="entry name" value="DDE_TNP_1_7 DOMAIN-CONTAINING PROTEIN"/>
    <property type="match status" value="1"/>
</dbReference>
<evidence type="ECO:0000256" key="1">
    <source>
        <dbReference type="SAM" id="MobiDB-lite"/>
    </source>
</evidence>
<proteinExistence type="predicted"/>
<name>A0AAW1NAG7_POPJA</name>
<dbReference type="InterPro" id="IPR029526">
    <property type="entry name" value="PGBD"/>
</dbReference>
<dbReference type="InterPro" id="IPR052638">
    <property type="entry name" value="PiggyBac_TE-derived"/>
</dbReference>
<dbReference type="Proteomes" id="UP001458880">
    <property type="component" value="Unassembled WGS sequence"/>
</dbReference>